<organism evidence="2 3">
    <name type="scientific">Shewanella algicola</name>
    <dbReference type="NCBI Taxonomy" id="640633"/>
    <lineage>
        <taxon>Bacteria</taxon>
        <taxon>Pseudomonadati</taxon>
        <taxon>Pseudomonadota</taxon>
        <taxon>Gammaproteobacteria</taxon>
        <taxon>Alteromonadales</taxon>
        <taxon>Shewanellaceae</taxon>
        <taxon>Shewanella</taxon>
    </lineage>
</organism>
<feature type="transmembrane region" description="Helical" evidence="1">
    <location>
        <begin position="7"/>
        <end position="28"/>
    </location>
</feature>
<keyword evidence="3" id="KW-1185">Reference proteome</keyword>
<accession>A0A9X1Z9Y9</accession>
<dbReference type="RefSeq" id="WP_188925754.1">
    <property type="nucleotide sequence ID" value="NZ_BMQI01000030.1"/>
</dbReference>
<evidence type="ECO:0000313" key="3">
    <source>
        <dbReference type="Proteomes" id="UP001139408"/>
    </source>
</evidence>
<protein>
    <submittedName>
        <fullName evidence="2">Uncharacterized protein</fullName>
    </submittedName>
</protein>
<reference evidence="2" key="1">
    <citation type="submission" date="2022-01" db="EMBL/GenBank/DDBJ databases">
        <title>Whole genome-based taxonomy of the Shewanellaceae.</title>
        <authorList>
            <person name="Martin-Rodriguez A.J."/>
        </authorList>
    </citation>
    <scope>NUCLEOTIDE SEQUENCE</scope>
    <source>
        <strain evidence="2">DSM 23803</strain>
    </source>
</reference>
<name>A0A9X1Z9Y9_9GAMM</name>
<evidence type="ECO:0000313" key="2">
    <source>
        <dbReference type="EMBL" id="MCL1106352.1"/>
    </source>
</evidence>
<dbReference type="Proteomes" id="UP001139408">
    <property type="component" value="Unassembled WGS sequence"/>
</dbReference>
<evidence type="ECO:0000256" key="1">
    <source>
        <dbReference type="SAM" id="Phobius"/>
    </source>
</evidence>
<sequence length="83" mass="9172">MSPICNLFIGIAPLLGGTLAFGFVTWILMLDVYRFVLDNLVSLNAVEFDLSVFLSNVGTMLGLILSGQQSVIQTLYWYLSVTH</sequence>
<comment type="caution">
    <text evidence="2">The sequence shown here is derived from an EMBL/GenBank/DDBJ whole genome shotgun (WGS) entry which is preliminary data.</text>
</comment>
<keyword evidence="1" id="KW-0812">Transmembrane</keyword>
<dbReference type="AlphaFoldDB" id="A0A9X1Z9Y9"/>
<keyword evidence="1" id="KW-0472">Membrane</keyword>
<gene>
    <name evidence="2" type="ORF">L2749_13980</name>
</gene>
<dbReference type="EMBL" id="JAKILJ010000032">
    <property type="protein sequence ID" value="MCL1106352.1"/>
    <property type="molecule type" value="Genomic_DNA"/>
</dbReference>
<proteinExistence type="predicted"/>
<keyword evidence="1" id="KW-1133">Transmembrane helix</keyword>